<name>A0AA40KR43_9HYME</name>
<gene>
    <name evidence="2" type="ORF">K0M31_019449</name>
</gene>
<dbReference type="EMBL" id="JAHYIQ010000008">
    <property type="protein sequence ID" value="KAK1129735.1"/>
    <property type="molecule type" value="Genomic_DNA"/>
</dbReference>
<evidence type="ECO:0000313" key="2">
    <source>
        <dbReference type="EMBL" id="KAK1129735.1"/>
    </source>
</evidence>
<organism evidence="2 3">
    <name type="scientific">Melipona bicolor</name>
    <dbReference type="NCBI Taxonomy" id="60889"/>
    <lineage>
        <taxon>Eukaryota</taxon>
        <taxon>Metazoa</taxon>
        <taxon>Ecdysozoa</taxon>
        <taxon>Arthropoda</taxon>
        <taxon>Hexapoda</taxon>
        <taxon>Insecta</taxon>
        <taxon>Pterygota</taxon>
        <taxon>Neoptera</taxon>
        <taxon>Endopterygota</taxon>
        <taxon>Hymenoptera</taxon>
        <taxon>Apocrita</taxon>
        <taxon>Aculeata</taxon>
        <taxon>Apoidea</taxon>
        <taxon>Anthophila</taxon>
        <taxon>Apidae</taxon>
        <taxon>Melipona</taxon>
    </lineage>
</organism>
<feature type="compositionally biased region" description="Basic and acidic residues" evidence="1">
    <location>
        <begin position="85"/>
        <end position="94"/>
    </location>
</feature>
<protein>
    <submittedName>
        <fullName evidence="2">Uncharacterized protein</fullName>
    </submittedName>
</protein>
<dbReference type="AlphaFoldDB" id="A0AA40KR43"/>
<accession>A0AA40KR43</accession>
<keyword evidence="3" id="KW-1185">Reference proteome</keyword>
<evidence type="ECO:0000313" key="3">
    <source>
        <dbReference type="Proteomes" id="UP001177670"/>
    </source>
</evidence>
<dbReference type="Proteomes" id="UP001177670">
    <property type="component" value="Unassembled WGS sequence"/>
</dbReference>
<proteinExistence type="predicted"/>
<comment type="caution">
    <text evidence="2">The sequence shown here is derived from an EMBL/GenBank/DDBJ whole genome shotgun (WGS) entry which is preliminary data.</text>
</comment>
<evidence type="ECO:0000256" key="1">
    <source>
        <dbReference type="SAM" id="MobiDB-lite"/>
    </source>
</evidence>
<feature type="region of interest" description="Disordered" evidence="1">
    <location>
        <begin position="57"/>
        <end position="94"/>
    </location>
</feature>
<sequence length="94" mass="9980">MTLCQFDDGAECNVARVTVGGPRVAVLATRGATCVGYPSSPAAPSSRGPAYPFKCPTQLRSRTPGNRLAEKDADCQPMIPRAAVQRKEEVSTRS</sequence>
<reference evidence="2" key="1">
    <citation type="submission" date="2021-10" db="EMBL/GenBank/DDBJ databases">
        <title>Melipona bicolor Genome sequencing and assembly.</title>
        <authorList>
            <person name="Araujo N.S."/>
            <person name="Arias M.C."/>
        </authorList>
    </citation>
    <scope>NUCLEOTIDE SEQUENCE</scope>
    <source>
        <strain evidence="2">USP_2M_L1-L4_2017</strain>
        <tissue evidence="2">Whole body</tissue>
    </source>
</reference>